<feature type="transmembrane region" description="Helical" evidence="6">
    <location>
        <begin position="441"/>
        <end position="463"/>
    </location>
</feature>
<dbReference type="AlphaFoldDB" id="A0A086ZFC4"/>
<dbReference type="InterPro" id="IPR004477">
    <property type="entry name" value="ComEC_N"/>
</dbReference>
<name>A0A086ZFC4_9BIFI</name>
<dbReference type="PANTHER" id="PTHR30619:SF7">
    <property type="entry name" value="BETA-LACTAMASE DOMAIN PROTEIN"/>
    <property type="match status" value="1"/>
</dbReference>
<dbReference type="Proteomes" id="UP000029093">
    <property type="component" value="Unassembled WGS sequence"/>
</dbReference>
<organism evidence="8 9">
    <name type="scientific">Bifidobacterium boum</name>
    <dbReference type="NCBI Taxonomy" id="78343"/>
    <lineage>
        <taxon>Bacteria</taxon>
        <taxon>Bacillati</taxon>
        <taxon>Actinomycetota</taxon>
        <taxon>Actinomycetes</taxon>
        <taxon>Bifidobacteriales</taxon>
        <taxon>Bifidobacteriaceae</taxon>
        <taxon>Bifidobacterium</taxon>
    </lineage>
</organism>
<proteinExistence type="predicted"/>
<feature type="transmembrane region" description="Helical" evidence="6">
    <location>
        <begin position="45"/>
        <end position="66"/>
    </location>
</feature>
<dbReference type="EMBL" id="JGYQ01000018">
    <property type="protein sequence ID" value="KFI45224.1"/>
    <property type="molecule type" value="Genomic_DNA"/>
</dbReference>
<evidence type="ECO:0000259" key="7">
    <source>
        <dbReference type="Pfam" id="PF03772"/>
    </source>
</evidence>
<feature type="transmembrane region" description="Helical" evidence="6">
    <location>
        <begin position="282"/>
        <end position="305"/>
    </location>
</feature>
<keyword evidence="9" id="KW-1185">Reference proteome</keyword>
<dbReference type="GO" id="GO:0005886">
    <property type="term" value="C:plasma membrane"/>
    <property type="evidence" value="ECO:0007669"/>
    <property type="project" value="UniProtKB-SubCell"/>
</dbReference>
<evidence type="ECO:0000256" key="3">
    <source>
        <dbReference type="ARBA" id="ARBA00022692"/>
    </source>
</evidence>
<evidence type="ECO:0000313" key="8">
    <source>
        <dbReference type="EMBL" id="KFI45224.1"/>
    </source>
</evidence>
<evidence type="ECO:0000256" key="6">
    <source>
        <dbReference type="SAM" id="Phobius"/>
    </source>
</evidence>
<dbReference type="GeneID" id="303204787"/>
<reference evidence="8 9" key="1">
    <citation type="submission" date="2014-03" db="EMBL/GenBank/DDBJ databases">
        <title>Genomics of Bifidobacteria.</title>
        <authorList>
            <person name="Ventura M."/>
            <person name="Milani C."/>
            <person name="Lugli G.A."/>
        </authorList>
    </citation>
    <scope>NUCLEOTIDE SEQUENCE [LARGE SCALE GENOMIC DNA]</scope>
    <source>
        <strain evidence="8 9">LMG 10736</strain>
    </source>
</reference>
<feature type="transmembrane region" description="Helical" evidence="6">
    <location>
        <begin position="470"/>
        <end position="490"/>
    </location>
</feature>
<keyword evidence="4 6" id="KW-1133">Transmembrane helix</keyword>
<comment type="subcellular location">
    <subcellularLocation>
        <location evidence="1">Cell membrane</location>
        <topology evidence="1">Multi-pass membrane protein</topology>
    </subcellularLocation>
</comment>
<feature type="transmembrane region" description="Helical" evidence="6">
    <location>
        <begin position="312"/>
        <end position="329"/>
    </location>
</feature>
<evidence type="ECO:0000256" key="5">
    <source>
        <dbReference type="ARBA" id="ARBA00023136"/>
    </source>
</evidence>
<dbReference type="Pfam" id="PF03772">
    <property type="entry name" value="Competence"/>
    <property type="match status" value="1"/>
</dbReference>
<dbReference type="RefSeq" id="WP_051616848.1">
    <property type="nucleotide sequence ID" value="NZ_JGYQ01000018.1"/>
</dbReference>
<feature type="transmembrane region" description="Helical" evidence="6">
    <location>
        <begin position="510"/>
        <end position="529"/>
    </location>
</feature>
<comment type="caution">
    <text evidence="8">The sequence shown here is derived from an EMBL/GenBank/DDBJ whole genome shotgun (WGS) entry which is preliminary data.</text>
</comment>
<feature type="transmembrane region" description="Helical" evidence="6">
    <location>
        <begin position="86"/>
        <end position="107"/>
    </location>
</feature>
<accession>A0A086ZFC4</accession>
<dbReference type="NCBIfam" id="TIGR00360">
    <property type="entry name" value="ComEC_N-term"/>
    <property type="match status" value="1"/>
</dbReference>
<keyword evidence="2" id="KW-1003">Cell membrane</keyword>
<keyword evidence="3 6" id="KW-0812">Transmembrane</keyword>
<sequence length="578" mass="61594">MIRQVRVDGRRDLRALPVALAVWTGQLAGNRLVDMLEGSATVTRVTFWCAAAGFIMLFGGIGAAVAYRYRYARRPGPVSNVSCPSYAGMVMLLTVAGLLVGVLTVHAHRQSQAHDPAIRYSQSDTATLVSMEASVNTPLTASSVRGYDCQADIIITRFNAGRSHAPARVFAVGQQCASLDHGMHVRFQASLSPARYGSRPVWATDMTALTIISQPNAPRALANRMRHRFAATTARLSDQGRILVPGVTCGMLGQSYAGPADTGEIDTTYANQVEQEFRDAGIMHLMAVSGGHFILIAQLVLWACAACRMPRWAAALAVLIAYHGLAGLVYPSHSVLRALAMGWFSSLAMLAGRRHQAVSALSWSVILILVIDPSKATSYGFALSAAAVLGITLLNEPIERLLARHLPRTLAQAVSITIAAQALTLPIQILMEPSIPLLSTLANLLVAPFVSWSTITGLIALILAPFAPPIAFAAAWLSSCGTAVMAWIAHACGSPAWASLAWPSGIRGSLLALAAAIMMMSIIAAACRLRGNGTGTRYRRPAGERITTWLAETRAMLDDSWQSTPRTDTSPPTSQPPA</sequence>
<protein>
    <submittedName>
        <fullName evidence="8">Competence protein ComEC</fullName>
    </submittedName>
</protein>
<evidence type="ECO:0000313" key="9">
    <source>
        <dbReference type="Proteomes" id="UP000029093"/>
    </source>
</evidence>
<evidence type="ECO:0000256" key="2">
    <source>
        <dbReference type="ARBA" id="ARBA00022475"/>
    </source>
</evidence>
<gene>
    <name evidence="8" type="ORF">BBOU_1690</name>
</gene>
<dbReference type="PANTHER" id="PTHR30619">
    <property type="entry name" value="DNA INTERNALIZATION/COMPETENCE PROTEIN COMEC/REC2"/>
    <property type="match status" value="1"/>
</dbReference>
<dbReference type="OrthoDB" id="7177610at2"/>
<evidence type="ECO:0000256" key="4">
    <source>
        <dbReference type="ARBA" id="ARBA00022989"/>
    </source>
</evidence>
<feature type="domain" description="ComEC/Rec2-related protein" evidence="7">
    <location>
        <begin position="270"/>
        <end position="520"/>
    </location>
</feature>
<keyword evidence="5 6" id="KW-0472">Membrane</keyword>
<feature type="transmembrane region" description="Helical" evidence="6">
    <location>
        <begin position="410"/>
        <end position="429"/>
    </location>
</feature>
<dbReference type="InterPro" id="IPR052159">
    <property type="entry name" value="Competence_DNA_uptake"/>
</dbReference>
<evidence type="ECO:0000256" key="1">
    <source>
        <dbReference type="ARBA" id="ARBA00004651"/>
    </source>
</evidence>